<organism evidence="3 4">
    <name type="scientific">Elysia crispata</name>
    <name type="common">lettuce slug</name>
    <dbReference type="NCBI Taxonomy" id="231223"/>
    <lineage>
        <taxon>Eukaryota</taxon>
        <taxon>Metazoa</taxon>
        <taxon>Spiralia</taxon>
        <taxon>Lophotrochozoa</taxon>
        <taxon>Mollusca</taxon>
        <taxon>Gastropoda</taxon>
        <taxon>Heterobranchia</taxon>
        <taxon>Euthyneura</taxon>
        <taxon>Panpulmonata</taxon>
        <taxon>Sacoglossa</taxon>
        <taxon>Placobranchoidea</taxon>
        <taxon>Plakobranchidae</taxon>
        <taxon>Elysia</taxon>
    </lineage>
</organism>
<feature type="compositionally biased region" description="Basic and acidic residues" evidence="1">
    <location>
        <begin position="344"/>
        <end position="362"/>
    </location>
</feature>
<feature type="region of interest" description="Disordered" evidence="1">
    <location>
        <begin position="330"/>
        <end position="450"/>
    </location>
</feature>
<evidence type="ECO:0000256" key="1">
    <source>
        <dbReference type="SAM" id="MobiDB-lite"/>
    </source>
</evidence>
<feature type="domain" description="Chitin-binding type-4" evidence="2">
    <location>
        <begin position="73"/>
        <end position="267"/>
    </location>
</feature>
<feature type="compositionally biased region" description="Basic and acidic residues" evidence="1">
    <location>
        <begin position="432"/>
        <end position="443"/>
    </location>
</feature>
<sequence length="497" mass="54645">MVNVTFSDFYFGLYFTQYCLKENVKSRKEGGVIVLGSVLSHQARNRIMASDSVPAILGILLLCACLVQFTSGHGRLRSPPGRSSMWRDGFPTAKNYQDNELFCGGRWYQWEVNGGKCGVCGDPWGKPQHNQPPGKYARPILAKCYQYGTKYIDAHVELTANHLGHMQFRLCGNNDFNKPVSQECLDQHLLDISNENGKLIGKTLKVRSRTSDFFLRLTIPENLTCSQCVLQWKYVTANSWGCAMVDTRRRCAMGLGGQESFWACSDIAIVPDCKNPKNYAVSDSYKSQVPQEGTMEEIKDKAERQKPILVIDDEDLPLSALVDGKLFGAGKRQKSEGTDTAETQESKDDTQRTGDKVQEGTHENGGTATGEDGRTSSNGATQFRQSGGGSKDPNRPSKDNSDKKSPGGSNSGSRSRAGGSEARNAGGSNDGRSGKDGGADRRPRVTRAPPRVITRAPRKLLRCIAVGLWSGQPHMAIWCQYNCLSGFCPRTMCYCTK</sequence>
<dbReference type="AlphaFoldDB" id="A0AAE1AMN0"/>
<reference evidence="3" key="1">
    <citation type="journal article" date="2023" name="G3 (Bethesda)">
        <title>A reference genome for the long-term kleptoplast-retaining sea slug Elysia crispata morphotype clarki.</title>
        <authorList>
            <person name="Eastman K.E."/>
            <person name="Pendleton A.L."/>
            <person name="Shaikh M.A."/>
            <person name="Suttiyut T."/>
            <person name="Ogas R."/>
            <person name="Tomko P."/>
            <person name="Gavelis G."/>
            <person name="Widhalm J.R."/>
            <person name="Wisecaver J.H."/>
        </authorList>
    </citation>
    <scope>NUCLEOTIDE SEQUENCE</scope>
    <source>
        <strain evidence="3">ECLA1</strain>
    </source>
</reference>
<comment type="caution">
    <text evidence="3">The sequence shown here is derived from an EMBL/GenBank/DDBJ whole genome shotgun (WGS) entry which is preliminary data.</text>
</comment>
<name>A0AAE1AMN0_9GAST</name>
<dbReference type="InterPro" id="IPR004302">
    <property type="entry name" value="Cellulose/chitin-bd_N"/>
</dbReference>
<accession>A0AAE1AMN0</accession>
<evidence type="ECO:0000313" key="4">
    <source>
        <dbReference type="Proteomes" id="UP001283361"/>
    </source>
</evidence>
<dbReference type="Proteomes" id="UP001283361">
    <property type="component" value="Unassembled WGS sequence"/>
</dbReference>
<evidence type="ECO:0000259" key="2">
    <source>
        <dbReference type="Pfam" id="PF03067"/>
    </source>
</evidence>
<evidence type="ECO:0000313" key="3">
    <source>
        <dbReference type="EMBL" id="KAK3790375.1"/>
    </source>
</evidence>
<keyword evidence="4" id="KW-1185">Reference proteome</keyword>
<feature type="compositionally biased region" description="Polar residues" evidence="1">
    <location>
        <begin position="375"/>
        <end position="385"/>
    </location>
</feature>
<feature type="compositionally biased region" description="Basic and acidic residues" evidence="1">
    <location>
        <begin position="392"/>
        <end position="405"/>
    </location>
</feature>
<dbReference type="Pfam" id="PF03067">
    <property type="entry name" value="LPMO_10"/>
    <property type="match status" value="1"/>
</dbReference>
<gene>
    <name evidence="3" type="ORF">RRG08_038440</name>
</gene>
<proteinExistence type="predicted"/>
<protein>
    <recommendedName>
        <fullName evidence="2">Chitin-binding type-4 domain-containing protein</fullName>
    </recommendedName>
</protein>
<feature type="compositionally biased region" description="Low complexity" evidence="1">
    <location>
        <begin position="406"/>
        <end position="427"/>
    </location>
</feature>
<dbReference type="EMBL" id="JAWDGP010001543">
    <property type="protein sequence ID" value="KAK3790375.1"/>
    <property type="molecule type" value="Genomic_DNA"/>
</dbReference>